<reference evidence="8 9" key="1">
    <citation type="submission" date="2022-11" db="EMBL/GenBank/DDBJ databases">
        <title>Mucor velutinosus strain NIH1002 WGS.</title>
        <authorList>
            <person name="Subramanian P."/>
            <person name="Mullikin J.C."/>
            <person name="Segre J.A."/>
            <person name="Zelazny A.M."/>
        </authorList>
    </citation>
    <scope>NUCLEOTIDE SEQUENCE [LARGE SCALE GENOMIC DNA]</scope>
    <source>
        <strain evidence="8 9">NIH1002</strain>
    </source>
</reference>
<feature type="transmembrane region" description="Helical" evidence="6">
    <location>
        <begin position="268"/>
        <end position="286"/>
    </location>
</feature>
<feature type="transmembrane region" description="Helical" evidence="6">
    <location>
        <begin position="138"/>
        <end position="158"/>
    </location>
</feature>
<dbReference type="PANTHER" id="PTHR22911:SF6">
    <property type="entry name" value="SOLUTE CARRIER FAMILY 35 MEMBER G1"/>
    <property type="match status" value="1"/>
</dbReference>
<proteinExistence type="predicted"/>
<dbReference type="RefSeq" id="XP_064687895.1">
    <property type="nucleotide sequence ID" value="XM_064832340.1"/>
</dbReference>
<feature type="transmembrane region" description="Helical" evidence="6">
    <location>
        <begin position="298"/>
        <end position="316"/>
    </location>
</feature>
<feature type="transmembrane region" description="Helical" evidence="6">
    <location>
        <begin position="81"/>
        <end position="102"/>
    </location>
</feature>
<comment type="subcellular location">
    <subcellularLocation>
        <location evidence="1">Membrane</location>
        <topology evidence="1">Multi-pass membrane protein</topology>
    </subcellularLocation>
</comment>
<dbReference type="InterPro" id="IPR000620">
    <property type="entry name" value="EamA_dom"/>
</dbReference>
<keyword evidence="9" id="KW-1185">Reference proteome</keyword>
<keyword evidence="3 6" id="KW-1133">Transmembrane helix</keyword>
<sequence>MSSSSSNSNHPSLPTSSATVNVSHTESTPLLRNAQKQQQQHHQNKRREIIGLLFMTLSALGFSTMSLFVKLSGTSFPSFEIVFARSVVQTMFSLLGCAILKVNPLGQPGVRRWLLFRGLAGTLGLCLFFYSITQLPLADATVVFFLGPAFTAILASIVLGEAFTLFDGICSVACMVGVVLVSKPQFLFGSHDGPQDQDISEWQRLFAVLCALAGAMMSAVAYVTVRKIGRGAHYMVHVVYFGLVSIVVAPIGMTMFQTPVMPQGGYEYGMLLLVGLSAFVGQCFLNQGLQMAPAGPGTLMRMNDVVFAFLFGIFILHEYPDIYSISGASIIVLMTSAMGIHKIYSHTKK</sequence>
<evidence type="ECO:0000313" key="9">
    <source>
        <dbReference type="Proteomes" id="UP001304243"/>
    </source>
</evidence>
<evidence type="ECO:0000256" key="3">
    <source>
        <dbReference type="ARBA" id="ARBA00022989"/>
    </source>
</evidence>
<feature type="domain" description="EamA" evidence="7">
    <location>
        <begin position="206"/>
        <end position="333"/>
    </location>
</feature>
<feature type="domain" description="EamA" evidence="7">
    <location>
        <begin position="50"/>
        <end position="182"/>
    </location>
</feature>
<evidence type="ECO:0000256" key="5">
    <source>
        <dbReference type="SAM" id="MobiDB-lite"/>
    </source>
</evidence>
<evidence type="ECO:0000256" key="2">
    <source>
        <dbReference type="ARBA" id="ARBA00022692"/>
    </source>
</evidence>
<evidence type="ECO:0000256" key="4">
    <source>
        <dbReference type="ARBA" id="ARBA00023136"/>
    </source>
</evidence>
<keyword evidence="4 6" id="KW-0472">Membrane</keyword>
<comment type="caution">
    <text evidence="8">The sequence shown here is derived from an EMBL/GenBank/DDBJ whole genome shotgun (WGS) entry which is preliminary data.</text>
</comment>
<evidence type="ECO:0000256" key="1">
    <source>
        <dbReference type="ARBA" id="ARBA00004141"/>
    </source>
</evidence>
<dbReference type="InterPro" id="IPR037185">
    <property type="entry name" value="EmrE-like"/>
</dbReference>
<feature type="transmembrane region" description="Helical" evidence="6">
    <location>
        <begin position="49"/>
        <end position="69"/>
    </location>
</feature>
<dbReference type="SUPFAM" id="SSF103481">
    <property type="entry name" value="Multidrug resistance efflux transporter EmrE"/>
    <property type="match status" value="2"/>
</dbReference>
<name>A0AAN7DRN2_9FUNG</name>
<evidence type="ECO:0000259" key="7">
    <source>
        <dbReference type="Pfam" id="PF00892"/>
    </source>
</evidence>
<dbReference type="GO" id="GO:0016020">
    <property type="term" value="C:membrane"/>
    <property type="evidence" value="ECO:0007669"/>
    <property type="project" value="UniProtKB-SubCell"/>
</dbReference>
<feature type="transmembrane region" description="Helical" evidence="6">
    <location>
        <begin position="237"/>
        <end position="256"/>
    </location>
</feature>
<dbReference type="PANTHER" id="PTHR22911">
    <property type="entry name" value="ACYL-MALONYL CONDENSING ENZYME-RELATED"/>
    <property type="match status" value="1"/>
</dbReference>
<protein>
    <recommendedName>
        <fullName evidence="7">EamA domain-containing protein</fullName>
    </recommendedName>
</protein>
<feature type="transmembrane region" description="Helical" evidence="6">
    <location>
        <begin position="165"/>
        <end position="182"/>
    </location>
</feature>
<feature type="transmembrane region" description="Helical" evidence="6">
    <location>
        <begin position="114"/>
        <end position="132"/>
    </location>
</feature>
<feature type="compositionally biased region" description="Low complexity" evidence="5">
    <location>
        <begin position="1"/>
        <end position="17"/>
    </location>
</feature>
<feature type="region of interest" description="Disordered" evidence="5">
    <location>
        <begin position="1"/>
        <end position="20"/>
    </location>
</feature>
<organism evidence="8 9">
    <name type="scientific">Mucor velutinosus</name>
    <dbReference type="NCBI Taxonomy" id="708070"/>
    <lineage>
        <taxon>Eukaryota</taxon>
        <taxon>Fungi</taxon>
        <taxon>Fungi incertae sedis</taxon>
        <taxon>Mucoromycota</taxon>
        <taxon>Mucoromycotina</taxon>
        <taxon>Mucoromycetes</taxon>
        <taxon>Mucorales</taxon>
        <taxon>Mucorineae</taxon>
        <taxon>Mucoraceae</taxon>
        <taxon>Mucor</taxon>
    </lineage>
</organism>
<evidence type="ECO:0000256" key="6">
    <source>
        <dbReference type="SAM" id="Phobius"/>
    </source>
</evidence>
<feature type="transmembrane region" description="Helical" evidence="6">
    <location>
        <begin position="322"/>
        <end position="340"/>
    </location>
</feature>
<dbReference type="Proteomes" id="UP001304243">
    <property type="component" value="Unassembled WGS sequence"/>
</dbReference>
<dbReference type="EMBL" id="JASEJX010000006">
    <property type="protein sequence ID" value="KAK4521229.1"/>
    <property type="molecule type" value="Genomic_DNA"/>
</dbReference>
<gene>
    <name evidence="8" type="ORF">ATC70_013174</name>
</gene>
<dbReference type="AlphaFoldDB" id="A0AAN7DRN2"/>
<accession>A0AAN7DRN2</accession>
<feature type="transmembrane region" description="Helical" evidence="6">
    <location>
        <begin position="202"/>
        <end position="225"/>
    </location>
</feature>
<dbReference type="GeneID" id="89956860"/>
<evidence type="ECO:0000313" key="8">
    <source>
        <dbReference type="EMBL" id="KAK4521229.1"/>
    </source>
</evidence>
<dbReference type="Pfam" id="PF00892">
    <property type="entry name" value="EamA"/>
    <property type="match status" value="2"/>
</dbReference>
<keyword evidence="2 6" id="KW-0812">Transmembrane</keyword>